<dbReference type="EMBL" id="CP075155">
    <property type="protein sequence ID" value="UTX43907.1"/>
    <property type="molecule type" value="Genomic_DNA"/>
</dbReference>
<keyword evidence="3" id="KW-0418">Kinase</keyword>
<evidence type="ECO:0000259" key="2">
    <source>
        <dbReference type="Pfam" id="PF13521"/>
    </source>
</evidence>
<evidence type="ECO:0000313" key="3">
    <source>
        <dbReference type="EMBL" id="UTX43907.1"/>
    </source>
</evidence>
<dbReference type="GO" id="GO:0070300">
    <property type="term" value="F:phosphatidic acid binding"/>
    <property type="evidence" value="ECO:0007669"/>
    <property type="project" value="TreeGrafter"/>
</dbReference>
<reference evidence="3" key="1">
    <citation type="submission" date="2021-05" db="EMBL/GenBank/DDBJ databases">
        <title>Encephalitozoon hellem ATCC 50604 Complete Genome.</title>
        <authorList>
            <person name="Mascarenhas dos Santos A.C."/>
            <person name="Julian A.T."/>
            <person name="Pombert J.-F."/>
        </authorList>
    </citation>
    <scope>NUCLEOTIDE SEQUENCE</scope>
    <source>
        <strain evidence="3">ATCC 50604</strain>
    </source>
</reference>
<evidence type="ECO:0000313" key="4">
    <source>
        <dbReference type="Proteomes" id="UP001059546"/>
    </source>
</evidence>
<protein>
    <submittedName>
        <fullName evidence="3">Thymidylate kinase</fullName>
    </submittedName>
</protein>
<feature type="domain" description="NadR/Ttd14 AAA" evidence="2">
    <location>
        <begin position="50"/>
        <end position="234"/>
    </location>
</feature>
<organism evidence="3 4">
    <name type="scientific">Encephalitozoon hellem</name>
    <name type="common">Microsporidian parasite</name>
    <dbReference type="NCBI Taxonomy" id="27973"/>
    <lineage>
        <taxon>Eukaryota</taxon>
        <taxon>Fungi</taxon>
        <taxon>Fungi incertae sedis</taxon>
        <taxon>Microsporidia</taxon>
        <taxon>Unikaryonidae</taxon>
        <taxon>Encephalitozoon</taxon>
    </lineage>
</organism>
<name>A0A9Q9CB08_ENCHE</name>
<dbReference type="GO" id="GO:0035091">
    <property type="term" value="F:phosphatidylinositol binding"/>
    <property type="evidence" value="ECO:0007669"/>
    <property type="project" value="TreeGrafter"/>
</dbReference>
<dbReference type="SUPFAM" id="SSF52540">
    <property type="entry name" value="P-loop containing nucleoside triphosphate hydrolases"/>
    <property type="match status" value="1"/>
</dbReference>
<dbReference type="PANTHER" id="PTHR34932">
    <property type="entry name" value="TRPL TRANSLOCATION DEFECT PROTEIN 14"/>
    <property type="match status" value="1"/>
</dbReference>
<dbReference type="GO" id="GO:0005525">
    <property type="term" value="F:GTP binding"/>
    <property type="evidence" value="ECO:0007669"/>
    <property type="project" value="TreeGrafter"/>
</dbReference>
<dbReference type="PANTHER" id="PTHR34932:SF1">
    <property type="entry name" value="TRPL TRANSLOCATION DEFECT PROTEIN 14"/>
    <property type="match status" value="1"/>
</dbReference>
<evidence type="ECO:0000256" key="1">
    <source>
        <dbReference type="SAM" id="SignalP"/>
    </source>
</evidence>
<dbReference type="InterPro" id="IPR053227">
    <property type="entry name" value="TRPL-trafficking_regulator"/>
</dbReference>
<gene>
    <name evidence="3" type="ORF">GPU96_09g16870</name>
</gene>
<dbReference type="Pfam" id="PF13521">
    <property type="entry name" value="AAA_28"/>
    <property type="match status" value="1"/>
</dbReference>
<dbReference type="InterPro" id="IPR038727">
    <property type="entry name" value="NadR/Ttd14_AAA_dom"/>
</dbReference>
<dbReference type="GO" id="GO:0016301">
    <property type="term" value="F:kinase activity"/>
    <property type="evidence" value="ECO:0007669"/>
    <property type="project" value="UniProtKB-KW"/>
</dbReference>
<keyword evidence="1" id="KW-0732">Signal</keyword>
<proteinExistence type="predicted"/>
<feature type="chain" id="PRO_5040223165" evidence="1">
    <location>
        <begin position="22"/>
        <end position="254"/>
    </location>
</feature>
<dbReference type="Proteomes" id="UP001059546">
    <property type="component" value="Chromosome IX"/>
</dbReference>
<keyword evidence="3" id="KW-0808">Transferase</keyword>
<dbReference type="Gene3D" id="3.40.50.300">
    <property type="entry name" value="P-loop containing nucleotide triphosphate hydrolases"/>
    <property type="match status" value="1"/>
</dbReference>
<accession>A0A9Q9CB08</accession>
<sequence length="254" mass="28351">MVITSIIVVMGLLGCLKSVCAFAWRGGMGSIYCRENEGRGIKGLKGQILRVCLTGGPCGGKTTVQGFVAEEFERMGWRVFRSPEVATIILGGGVKYAEMNEDQRRRFQADLLNLMMRIEDVYNGIGGELASRGENVIVVYDRGVMDCSAYLDKDEWRAVCSEAGVCSDEARDKRYDCVIHLVSAAEGAPLYYGRDNNSARSEDISEARVLEKRTREGWRGHRRVEVIDNSTDFEGKKRRVVEAILKYARERGDA</sequence>
<feature type="signal peptide" evidence="1">
    <location>
        <begin position="1"/>
        <end position="21"/>
    </location>
</feature>
<dbReference type="AlphaFoldDB" id="A0A9Q9CB08"/>
<dbReference type="InterPro" id="IPR027417">
    <property type="entry name" value="P-loop_NTPase"/>
</dbReference>